<reference evidence="2" key="2">
    <citation type="journal article" date="2021" name="PeerJ">
        <title>Extensive microbial diversity within the chicken gut microbiome revealed by metagenomics and culture.</title>
        <authorList>
            <person name="Gilroy R."/>
            <person name="Ravi A."/>
            <person name="Getino M."/>
            <person name="Pursley I."/>
            <person name="Horton D.L."/>
            <person name="Alikhan N.F."/>
            <person name="Baker D."/>
            <person name="Gharbi K."/>
            <person name="Hall N."/>
            <person name="Watson M."/>
            <person name="Adriaenssens E.M."/>
            <person name="Foster-Nyarko E."/>
            <person name="Jarju S."/>
            <person name="Secka A."/>
            <person name="Antonio M."/>
            <person name="Oren A."/>
            <person name="Chaudhuri R.R."/>
            <person name="La Ragione R."/>
            <person name="Hildebrand F."/>
            <person name="Pallen M.J."/>
        </authorList>
    </citation>
    <scope>NUCLEOTIDE SEQUENCE</scope>
    <source>
        <strain evidence="2">ChiGjej3B3-7149</strain>
    </source>
</reference>
<reference evidence="2" key="1">
    <citation type="submission" date="2020-10" db="EMBL/GenBank/DDBJ databases">
        <authorList>
            <person name="Gilroy R."/>
        </authorList>
    </citation>
    <scope>NUCLEOTIDE SEQUENCE</scope>
    <source>
        <strain evidence="2">ChiGjej3B3-7149</strain>
    </source>
</reference>
<proteinExistence type="predicted"/>
<dbReference type="Proteomes" id="UP000824238">
    <property type="component" value="Unassembled WGS sequence"/>
</dbReference>
<sequence length="108" mass="11352">MKITSLSTAGTHVRPDGVAMTEFFSAAEGAKVTMGHAVFPAGTVVPWAAHDADEYAFILRGSVSCETEEDGLLSMTAGGASFIPAGQRHSSRNDGPEEAELIWALVEK</sequence>
<dbReference type="SUPFAM" id="SSF51182">
    <property type="entry name" value="RmlC-like cupins"/>
    <property type="match status" value="1"/>
</dbReference>
<evidence type="ECO:0000313" key="3">
    <source>
        <dbReference type="Proteomes" id="UP000824238"/>
    </source>
</evidence>
<dbReference type="EMBL" id="DVHH01000177">
    <property type="protein sequence ID" value="HIR55411.1"/>
    <property type="molecule type" value="Genomic_DNA"/>
</dbReference>
<name>A0A9D1DM86_9FIRM</name>
<dbReference type="AlphaFoldDB" id="A0A9D1DM86"/>
<evidence type="ECO:0000259" key="1">
    <source>
        <dbReference type="Pfam" id="PF07883"/>
    </source>
</evidence>
<accession>A0A9D1DM86</accession>
<evidence type="ECO:0000313" key="2">
    <source>
        <dbReference type="EMBL" id="HIR55411.1"/>
    </source>
</evidence>
<dbReference type="InterPro" id="IPR011051">
    <property type="entry name" value="RmlC_Cupin_sf"/>
</dbReference>
<dbReference type="Pfam" id="PF07883">
    <property type="entry name" value="Cupin_2"/>
    <property type="match status" value="1"/>
</dbReference>
<protein>
    <submittedName>
        <fullName evidence="2">Cupin domain-containing protein</fullName>
    </submittedName>
</protein>
<dbReference type="Gene3D" id="2.60.120.10">
    <property type="entry name" value="Jelly Rolls"/>
    <property type="match status" value="1"/>
</dbReference>
<comment type="caution">
    <text evidence="2">The sequence shown here is derived from an EMBL/GenBank/DDBJ whole genome shotgun (WGS) entry which is preliminary data.</text>
</comment>
<dbReference type="InterPro" id="IPR014710">
    <property type="entry name" value="RmlC-like_jellyroll"/>
</dbReference>
<organism evidence="2 3">
    <name type="scientific">Candidatus Scatomorpha intestinigallinarum</name>
    <dbReference type="NCBI Taxonomy" id="2840923"/>
    <lineage>
        <taxon>Bacteria</taxon>
        <taxon>Bacillati</taxon>
        <taxon>Bacillota</taxon>
        <taxon>Clostridia</taxon>
        <taxon>Eubacteriales</taxon>
        <taxon>Candidatus Scatomorpha</taxon>
    </lineage>
</organism>
<feature type="domain" description="Cupin type-2" evidence="1">
    <location>
        <begin position="37"/>
        <end position="104"/>
    </location>
</feature>
<gene>
    <name evidence="2" type="ORF">IAD36_07460</name>
</gene>
<dbReference type="InterPro" id="IPR013096">
    <property type="entry name" value="Cupin_2"/>
</dbReference>